<dbReference type="Proteomes" id="UP001153404">
    <property type="component" value="Unassembled WGS sequence"/>
</dbReference>
<proteinExistence type="predicted"/>
<gene>
    <name evidence="2" type="ORF">OMP40_20340</name>
</gene>
<evidence type="ECO:0000313" key="3">
    <source>
        <dbReference type="Proteomes" id="UP001153404"/>
    </source>
</evidence>
<comment type="caution">
    <text evidence="2">The sequence shown here is derived from an EMBL/GenBank/DDBJ whole genome shotgun (WGS) entry which is preliminary data.</text>
</comment>
<evidence type="ECO:0000313" key="2">
    <source>
        <dbReference type="EMBL" id="MDG0811456.1"/>
    </source>
</evidence>
<sequence length="185" mass="20607">MPATAKNIRESCRVQQDEAAAVERVSIAQQPCLAGKARERRRAHDKQQTGDQHAGLGQRDPNPRRRRGQQIGHGAAVDHPRHELRRELNADDGENEHEDEAVIFAGDERFGAVESVQAKGFAHALRHRRDDVVEGCCIFGDAGVQPEHEKNVEGGAERIVQESPQIHPHHLFVQRAVHASVPFRS</sequence>
<protein>
    <submittedName>
        <fullName evidence="2">Uncharacterized protein</fullName>
    </submittedName>
</protein>
<organism evidence="2 3">
    <name type="scientific">Cohnella rhizosphaerae</name>
    <dbReference type="NCBI Taxonomy" id="1457232"/>
    <lineage>
        <taxon>Bacteria</taxon>
        <taxon>Bacillati</taxon>
        <taxon>Bacillota</taxon>
        <taxon>Bacilli</taxon>
        <taxon>Bacillales</taxon>
        <taxon>Paenibacillaceae</taxon>
        <taxon>Cohnella</taxon>
    </lineage>
</organism>
<dbReference type="RefSeq" id="WP_277534075.1">
    <property type="nucleotide sequence ID" value="NZ_JAPDIA010000007.1"/>
</dbReference>
<feature type="compositionally biased region" description="Basic and acidic residues" evidence="1">
    <location>
        <begin position="76"/>
        <end position="89"/>
    </location>
</feature>
<evidence type="ECO:0000256" key="1">
    <source>
        <dbReference type="SAM" id="MobiDB-lite"/>
    </source>
</evidence>
<name>A0A9X4KW84_9BACL</name>
<reference evidence="2" key="1">
    <citation type="submission" date="2022-10" db="EMBL/GenBank/DDBJ databases">
        <title>Comparative genomic analysis of Cohnella hashimotonis sp. nov., isolated from the International Space Station.</title>
        <authorList>
            <person name="Simpson A."/>
            <person name="Venkateswaran K."/>
        </authorList>
    </citation>
    <scope>NUCLEOTIDE SEQUENCE</scope>
    <source>
        <strain evidence="2">DSM 28161</strain>
    </source>
</reference>
<feature type="region of interest" description="Disordered" evidence="1">
    <location>
        <begin position="24"/>
        <end position="99"/>
    </location>
</feature>
<dbReference type="EMBL" id="JAPDIA010000007">
    <property type="protein sequence ID" value="MDG0811456.1"/>
    <property type="molecule type" value="Genomic_DNA"/>
</dbReference>
<dbReference type="AlphaFoldDB" id="A0A9X4KW84"/>
<keyword evidence="3" id="KW-1185">Reference proteome</keyword>
<feature type="compositionally biased region" description="Acidic residues" evidence="1">
    <location>
        <begin position="90"/>
        <end position="99"/>
    </location>
</feature>
<accession>A0A9X4KW84</accession>